<accession>A0A0F3NRT2</accession>
<keyword evidence="1" id="KW-0472">Membrane</keyword>
<organism evidence="2 3">
    <name type="scientific">Candidatus Neoehrlichia procyonis str. RAC413</name>
    <dbReference type="NCBI Taxonomy" id="1359163"/>
    <lineage>
        <taxon>Bacteria</taxon>
        <taxon>Pseudomonadati</taxon>
        <taxon>Pseudomonadota</taxon>
        <taxon>Alphaproteobacteria</taxon>
        <taxon>Rickettsiales</taxon>
        <taxon>Anaplasmataceae</taxon>
        <taxon>Candidatus Neoehrlichia</taxon>
    </lineage>
</organism>
<evidence type="ECO:0000313" key="3">
    <source>
        <dbReference type="Proteomes" id="UP000033562"/>
    </source>
</evidence>
<evidence type="ECO:0000313" key="2">
    <source>
        <dbReference type="EMBL" id="KJV69584.1"/>
    </source>
</evidence>
<feature type="transmembrane region" description="Helical" evidence="1">
    <location>
        <begin position="21"/>
        <end position="40"/>
    </location>
</feature>
<reference evidence="2 3" key="1">
    <citation type="submission" date="2015-02" db="EMBL/GenBank/DDBJ databases">
        <title>Genome Sequencing of Rickettsiales.</title>
        <authorList>
            <person name="Daugherty S.C."/>
            <person name="Su Q."/>
            <person name="Abolude K."/>
            <person name="Beier-Sexton M."/>
            <person name="Carlyon J.A."/>
            <person name="Carter R."/>
            <person name="Day N.P."/>
            <person name="Dumler S.J."/>
            <person name="Dyachenko V."/>
            <person name="Godinez A."/>
            <person name="Kurtti T.J."/>
            <person name="Lichay M."/>
            <person name="Mullins K.E."/>
            <person name="Ott S."/>
            <person name="Pappas-Brown V."/>
            <person name="Paris D.H."/>
            <person name="Patel P."/>
            <person name="Richards A.L."/>
            <person name="Sadzewicz L."/>
            <person name="Sears K."/>
            <person name="Seidman D."/>
            <person name="Sengamalay N."/>
            <person name="Stenos J."/>
            <person name="Tallon L.J."/>
            <person name="Vincent G."/>
            <person name="Fraser C.M."/>
            <person name="Munderloh U."/>
            <person name="Dunning-Hotopp J.C."/>
        </authorList>
    </citation>
    <scope>NUCLEOTIDE SEQUENCE [LARGE SCALE GENOMIC DNA]</scope>
    <source>
        <strain evidence="2 3">RAC413</strain>
    </source>
</reference>
<gene>
    <name evidence="2" type="ORF">NLO413_0979</name>
</gene>
<keyword evidence="1" id="KW-0812">Transmembrane</keyword>
<proteinExistence type="predicted"/>
<keyword evidence="1" id="KW-1133">Transmembrane helix</keyword>
<dbReference type="AlphaFoldDB" id="A0A0F3NRT2"/>
<protein>
    <submittedName>
        <fullName evidence="2">Uncharacterized protein</fullName>
    </submittedName>
</protein>
<dbReference type="Proteomes" id="UP000033562">
    <property type="component" value="Unassembled WGS sequence"/>
</dbReference>
<dbReference type="EMBL" id="LANX01000001">
    <property type="protein sequence ID" value="KJV69584.1"/>
    <property type="molecule type" value="Genomic_DNA"/>
</dbReference>
<sequence length="41" mass="4931">MLLYEINFKVNNDRIYIDYNIDVNGKVVIFILVVYIIIGFY</sequence>
<name>A0A0F3NRT2_9RICK</name>
<keyword evidence="3" id="KW-1185">Reference proteome</keyword>
<evidence type="ECO:0000256" key="1">
    <source>
        <dbReference type="SAM" id="Phobius"/>
    </source>
</evidence>
<comment type="caution">
    <text evidence="2">The sequence shown here is derived from an EMBL/GenBank/DDBJ whole genome shotgun (WGS) entry which is preliminary data.</text>
</comment>